<evidence type="ECO:0000313" key="2">
    <source>
        <dbReference type="EMBL" id="ONK68625.1"/>
    </source>
</evidence>
<gene>
    <name evidence="2" type="ORF">A4U43_C05F14090</name>
</gene>
<dbReference type="EMBL" id="CM007385">
    <property type="protein sequence ID" value="ONK68625.1"/>
    <property type="molecule type" value="Genomic_DNA"/>
</dbReference>
<dbReference type="Gramene" id="ONK68625">
    <property type="protein sequence ID" value="ONK68625"/>
    <property type="gene ID" value="A4U43_C05F14090"/>
</dbReference>
<name>A0A5P1ERH0_ASPOF</name>
<protein>
    <recommendedName>
        <fullName evidence="4">Secreted protein</fullName>
    </recommendedName>
</protein>
<evidence type="ECO:0000313" key="3">
    <source>
        <dbReference type="Proteomes" id="UP000243459"/>
    </source>
</evidence>
<keyword evidence="3" id="KW-1185">Reference proteome</keyword>
<feature type="chain" id="PRO_5024369969" description="Secreted protein" evidence="1">
    <location>
        <begin position="21"/>
        <end position="81"/>
    </location>
</feature>
<organism evidence="2 3">
    <name type="scientific">Asparagus officinalis</name>
    <name type="common">Garden asparagus</name>
    <dbReference type="NCBI Taxonomy" id="4686"/>
    <lineage>
        <taxon>Eukaryota</taxon>
        <taxon>Viridiplantae</taxon>
        <taxon>Streptophyta</taxon>
        <taxon>Embryophyta</taxon>
        <taxon>Tracheophyta</taxon>
        <taxon>Spermatophyta</taxon>
        <taxon>Magnoliopsida</taxon>
        <taxon>Liliopsida</taxon>
        <taxon>Asparagales</taxon>
        <taxon>Asparagaceae</taxon>
        <taxon>Asparagoideae</taxon>
        <taxon>Asparagus</taxon>
    </lineage>
</organism>
<evidence type="ECO:0000256" key="1">
    <source>
        <dbReference type="SAM" id="SignalP"/>
    </source>
</evidence>
<dbReference type="AlphaFoldDB" id="A0A5P1ERH0"/>
<keyword evidence="1" id="KW-0732">Signal</keyword>
<evidence type="ECO:0008006" key="4">
    <source>
        <dbReference type="Google" id="ProtNLM"/>
    </source>
</evidence>
<proteinExistence type="predicted"/>
<feature type="signal peptide" evidence="1">
    <location>
        <begin position="1"/>
        <end position="20"/>
    </location>
</feature>
<sequence length="81" mass="9097">MHMILMYLLMRKTLSRLSFASVFSSKLLLFSRTRSREIQVIADVESIALLVAKNTLVGKAIEGTQWEALKPCMTPRGARGN</sequence>
<accession>A0A5P1ERH0</accession>
<dbReference type="Proteomes" id="UP000243459">
    <property type="component" value="Chromosome 5"/>
</dbReference>
<reference evidence="3" key="1">
    <citation type="journal article" date="2017" name="Nat. Commun.">
        <title>The asparagus genome sheds light on the origin and evolution of a young Y chromosome.</title>
        <authorList>
            <person name="Harkess A."/>
            <person name="Zhou J."/>
            <person name="Xu C."/>
            <person name="Bowers J.E."/>
            <person name="Van der Hulst R."/>
            <person name="Ayyampalayam S."/>
            <person name="Mercati F."/>
            <person name="Riccardi P."/>
            <person name="McKain M.R."/>
            <person name="Kakrana A."/>
            <person name="Tang H."/>
            <person name="Ray J."/>
            <person name="Groenendijk J."/>
            <person name="Arikit S."/>
            <person name="Mathioni S.M."/>
            <person name="Nakano M."/>
            <person name="Shan H."/>
            <person name="Telgmann-Rauber A."/>
            <person name="Kanno A."/>
            <person name="Yue Z."/>
            <person name="Chen H."/>
            <person name="Li W."/>
            <person name="Chen Y."/>
            <person name="Xu X."/>
            <person name="Zhang Y."/>
            <person name="Luo S."/>
            <person name="Chen H."/>
            <person name="Gao J."/>
            <person name="Mao Z."/>
            <person name="Pires J.C."/>
            <person name="Luo M."/>
            <person name="Kudrna D."/>
            <person name="Wing R.A."/>
            <person name="Meyers B.C."/>
            <person name="Yi K."/>
            <person name="Kong H."/>
            <person name="Lavrijsen P."/>
            <person name="Sunseri F."/>
            <person name="Falavigna A."/>
            <person name="Ye Y."/>
            <person name="Leebens-Mack J.H."/>
            <person name="Chen G."/>
        </authorList>
    </citation>
    <scope>NUCLEOTIDE SEQUENCE [LARGE SCALE GENOMIC DNA]</scope>
    <source>
        <strain evidence="3">cv. DH0086</strain>
    </source>
</reference>